<feature type="domain" description="HTH tetR-type" evidence="5">
    <location>
        <begin position="11"/>
        <end position="71"/>
    </location>
</feature>
<dbReference type="Pfam" id="PF00440">
    <property type="entry name" value="TetR_N"/>
    <property type="match status" value="1"/>
</dbReference>
<organism evidence="6 7">
    <name type="scientific">Jeotgalibaca porci</name>
    <dbReference type="NCBI Taxonomy" id="1868793"/>
    <lineage>
        <taxon>Bacteria</taxon>
        <taxon>Bacillati</taxon>
        <taxon>Bacillota</taxon>
        <taxon>Bacilli</taxon>
        <taxon>Lactobacillales</taxon>
        <taxon>Carnobacteriaceae</taxon>
        <taxon>Jeotgalibaca</taxon>
    </lineage>
</organism>
<dbReference type="Proteomes" id="UP000501830">
    <property type="component" value="Chromosome"/>
</dbReference>
<evidence type="ECO:0000256" key="3">
    <source>
        <dbReference type="ARBA" id="ARBA00023163"/>
    </source>
</evidence>
<dbReference type="InterPro" id="IPR001647">
    <property type="entry name" value="HTH_TetR"/>
</dbReference>
<gene>
    <name evidence="6" type="ORF">G7058_07460</name>
</gene>
<keyword evidence="1" id="KW-0805">Transcription regulation</keyword>
<evidence type="ECO:0000259" key="5">
    <source>
        <dbReference type="PROSITE" id="PS50977"/>
    </source>
</evidence>
<accession>A0A6G7WHW9</accession>
<dbReference type="GO" id="GO:0003677">
    <property type="term" value="F:DNA binding"/>
    <property type="evidence" value="ECO:0007669"/>
    <property type="project" value="UniProtKB-UniRule"/>
</dbReference>
<evidence type="ECO:0000256" key="1">
    <source>
        <dbReference type="ARBA" id="ARBA00023015"/>
    </source>
</evidence>
<dbReference type="GeneID" id="94553117"/>
<evidence type="ECO:0000313" key="7">
    <source>
        <dbReference type="Proteomes" id="UP000501830"/>
    </source>
</evidence>
<keyword evidence="3" id="KW-0804">Transcription</keyword>
<evidence type="ECO:0000313" key="6">
    <source>
        <dbReference type="EMBL" id="QIK51874.1"/>
    </source>
</evidence>
<name>A0A6G7WHW9_9LACT</name>
<dbReference type="PRINTS" id="PR00455">
    <property type="entry name" value="HTHTETR"/>
</dbReference>
<evidence type="ECO:0000256" key="2">
    <source>
        <dbReference type="ARBA" id="ARBA00023125"/>
    </source>
</evidence>
<dbReference type="SUPFAM" id="SSF46689">
    <property type="entry name" value="Homeodomain-like"/>
    <property type="match status" value="1"/>
</dbReference>
<keyword evidence="2 4" id="KW-0238">DNA-binding</keyword>
<dbReference type="PANTHER" id="PTHR47506:SF6">
    <property type="entry name" value="HTH-TYPE TRANSCRIPTIONAL REPRESSOR NEMR"/>
    <property type="match status" value="1"/>
</dbReference>
<dbReference type="Gene3D" id="1.10.357.10">
    <property type="entry name" value="Tetracycline Repressor, domain 2"/>
    <property type="match status" value="1"/>
</dbReference>
<dbReference type="PROSITE" id="PS50977">
    <property type="entry name" value="HTH_TETR_2"/>
    <property type="match status" value="1"/>
</dbReference>
<protein>
    <submittedName>
        <fullName evidence="6">TetR/AcrR family transcriptional regulator</fullName>
    </submittedName>
</protein>
<dbReference type="PANTHER" id="PTHR47506">
    <property type="entry name" value="TRANSCRIPTIONAL REGULATORY PROTEIN"/>
    <property type="match status" value="1"/>
</dbReference>
<dbReference type="RefSeq" id="WP_166062934.1">
    <property type="nucleotide sequence ID" value="NZ_CP049889.1"/>
</dbReference>
<dbReference type="InterPro" id="IPR009057">
    <property type="entry name" value="Homeodomain-like_sf"/>
</dbReference>
<sequence>MKGEKMARKKTFTQAELYQATHDLILKVGYANFTFQLLSKELDITRTGLYKHFSNKDELLNAYLNAKLEEVVEQVETTQWPTDYLQKLDGVIDLVFGYAETHQISSMVPTQKWTKENENDPNVIKSKDLHVRFFGFIQEAIATGMKEGYLNSDIPPIVIIETIFHIINIPNQAQLSNAQRLYYVKKMLFEGILKQN</sequence>
<feature type="DNA-binding region" description="H-T-H motif" evidence="4">
    <location>
        <begin position="34"/>
        <end position="53"/>
    </location>
</feature>
<reference evidence="6 7" key="1">
    <citation type="journal article" date="2017" name="Int. J. Syst. Evol. Microbiol.">
        <title>Jeotgalibaca porci sp. nov. and Jeotgalibaca arthritidis sp. nov., isolated from pigs, and emended description of the genus Jeotgalibaca.</title>
        <authorList>
            <person name="Zamora L."/>
            <person name="Perez-Sancho M."/>
            <person name="Dominguez L."/>
            <person name="Fernandez-Garayzabal J.F."/>
            <person name="Vela A.I."/>
        </authorList>
    </citation>
    <scope>NUCLEOTIDE SEQUENCE [LARGE SCALE GENOMIC DNA]</scope>
    <source>
        <strain evidence="6 7">CCUG 69148</strain>
    </source>
</reference>
<proteinExistence type="predicted"/>
<dbReference type="AlphaFoldDB" id="A0A6G7WHW9"/>
<keyword evidence="7" id="KW-1185">Reference proteome</keyword>
<dbReference type="KEGG" id="jpo:G7058_07460"/>
<evidence type="ECO:0000256" key="4">
    <source>
        <dbReference type="PROSITE-ProRule" id="PRU00335"/>
    </source>
</evidence>
<dbReference type="EMBL" id="CP049889">
    <property type="protein sequence ID" value="QIK51874.1"/>
    <property type="molecule type" value="Genomic_DNA"/>
</dbReference>